<organism evidence="5 6">
    <name type="scientific">Rhodosorus marinus</name>
    <dbReference type="NCBI Taxonomy" id="101924"/>
    <lineage>
        <taxon>Eukaryota</taxon>
        <taxon>Rhodophyta</taxon>
        <taxon>Stylonematophyceae</taxon>
        <taxon>Stylonematales</taxon>
        <taxon>Stylonemataceae</taxon>
        <taxon>Rhodosorus</taxon>
    </lineage>
</organism>
<dbReference type="PRINTS" id="PR00094">
    <property type="entry name" value="ADENYLTKNASE"/>
</dbReference>
<keyword evidence="1 4" id="KW-0808">Transferase</keyword>
<dbReference type="InterPro" id="IPR027417">
    <property type="entry name" value="P-loop_NTPase"/>
</dbReference>
<evidence type="ECO:0000256" key="2">
    <source>
        <dbReference type="ARBA" id="ARBA00022741"/>
    </source>
</evidence>
<evidence type="ECO:0000313" key="5">
    <source>
        <dbReference type="EMBL" id="KAJ8908420.1"/>
    </source>
</evidence>
<dbReference type="EMBL" id="JAMWBK010000001">
    <property type="protein sequence ID" value="KAJ8908420.1"/>
    <property type="molecule type" value="Genomic_DNA"/>
</dbReference>
<dbReference type="HAMAP" id="MF_00235">
    <property type="entry name" value="Adenylate_kinase_Adk"/>
    <property type="match status" value="1"/>
</dbReference>
<evidence type="ECO:0008006" key="7">
    <source>
        <dbReference type="Google" id="ProtNLM"/>
    </source>
</evidence>
<dbReference type="Pfam" id="PF00406">
    <property type="entry name" value="ADK"/>
    <property type="match status" value="1"/>
</dbReference>
<dbReference type="InterPro" id="IPR000850">
    <property type="entry name" value="Adenylat/UMP-CMP_kin"/>
</dbReference>
<reference evidence="5 6" key="1">
    <citation type="journal article" date="2023" name="Nat. Commun.">
        <title>Origin of minicircular mitochondrial genomes in red algae.</title>
        <authorList>
            <person name="Lee Y."/>
            <person name="Cho C.H."/>
            <person name="Lee Y.M."/>
            <person name="Park S.I."/>
            <person name="Yang J.H."/>
            <person name="West J.A."/>
            <person name="Bhattacharya D."/>
            <person name="Yoon H.S."/>
        </authorList>
    </citation>
    <scope>NUCLEOTIDE SEQUENCE [LARGE SCALE GENOMIC DNA]</scope>
    <source>
        <strain evidence="5 6">CCMP1338</strain>
        <tissue evidence="5">Whole cell</tissue>
    </source>
</reference>
<evidence type="ECO:0000313" key="6">
    <source>
        <dbReference type="Proteomes" id="UP001157974"/>
    </source>
</evidence>
<gene>
    <name evidence="5" type="ORF">NDN08_005129</name>
</gene>
<dbReference type="Proteomes" id="UP001157974">
    <property type="component" value="Unassembled WGS sequence"/>
</dbReference>
<keyword evidence="3 4" id="KW-0418">Kinase</keyword>
<keyword evidence="6" id="KW-1185">Reference proteome</keyword>
<evidence type="ECO:0000256" key="3">
    <source>
        <dbReference type="ARBA" id="ARBA00022777"/>
    </source>
</evidence>
<evidence type="ECO:0000256" key="1">
    <source>
        <dbReference type="ARBA" id="ARBA00022679"/>
    </source>
</evidence>
<dbReference type="Gene3D" id="3.40.50.300">
    <property type="entry name" value="P-loop containing nucleotide triphosphate hydrolases"/>
    <property type="match status" value="1"/>
</dbReference>
<dbReference type="PROSITE" id="PS00113">
    <property type="entry name" value="ADENYLATE_KINASE"/>
    <property type="match status" value="1"/>
</dbReference>
<sequence>MLSGGFAQKAMGKEYAVRRFCAESNGWQPIYRLLRFSHSSSPSSTVSRTKKPGSVGTSLSHNQILELVPHRPPALLIDCAKENVVEGRRASLVASTFPRKHTKFEILEAMGQASVILANQINASSGKIVVLAGMDKITWTDPAAEFNEDPTLEHLAFLVSLRNKHSMTSAKEVDMHLKHSDWRDCLVAFLDKGQMAFIAKGIEIVSGRASRCRGRGLSKCLIQIPKVIFVIGGPGCGKGTQCQRIATDSGFRQMTMGELLRSEAQGSSSLGVTIKTMIDQGTIVPGSLAIQILRKELERVVPPGLEGVLLDGFPRNLEQMEEYEKAIGQFHHALYFDVNSEVLRERLLQRSATSDRVDDEKTVIDRRLKNFADTGRPLLDYFSRKGKLSVVDGNLDIESVYKETKKVFESVVRGADLEGRS</sequence>
<proteinExistence type="inferred from homology"/>
<dbReference type="GO" id="GO:0019205">
    <property type="term" value="F:nucleobase-containing compound kinase activity"/>
    <property type="evidence" value="ECO:0007669"/>
    <property type="project" value="InterPro"/>
</dbReference>
<dbReference type="PANTHER" id="PTHR23359">
    <property type="entry name" value="NUCLEOTIDE KINASE"/>
    <property type="match status" value="1"/>
</dbReference>
<evidence type="ECO:0000256" key="4">
    <source>
        <dbReference type="RuleBase" id="RU003330"/>
    </source>
</evidence>
<dbReference type="CDD" id="cd01428">
    <property type="entry name" value="ADK"/>
    <property type="match status" value="1"/>
</dbReference>
<accession>A0AAV8V0M9</accession>
<dbReference type="GO" id="GO:0005524">
    <property type="term" value="F:ATP binding"/>
    <property type="evidence" value="ECO:0007669"/>
    <property type="project" value="InterPro"/>
</dbReference>
<comment type="similarity">
    <text evidence="4">Belongs to the adenylate kinase family.</text>
</comment>
<dbReference type="AlphaFoldDB" id="A0AAV8V0M9"/>
<dbReference type="SUPFAM" id="SSF52540">
    <property type="entry name" value="P-loop containing nucleoside triphosphate hydrolases"/>
    <property type="match status" value="1"/>
</dbReference>
<dbReference type="InterPro" id="IPR033690">
    <property type="entry name" value="Adenylat_kinase_CS"/>
</dbReference>
<comment type="caution">
    <text evidence="5">The sequence shown here is derived from an EMBL/GenBank/DDBJ whole genome shotgun (WGS) entry which is preliminary data.</text>
</comment>
<protein>
    <recommendedName>
        <fullName evidence="7">Adenylate kinase</fullName>
    </recommendedName>
</protein>
<dbReference type="GO" id="GO:0006139">
    <property type="term" value="P:nucleobase-containing compound metabolic process"/>
    <property type="evidence" value="ECO:0007669"/>
    <property type="project" value="InterPro"/>
</dbReference>
<dbReference type="Gene3D" id="3.10.129.10">
    <property type="entry name" value="Hotdog Thioesterase"/>
    <property type="match status" value="1"/>
</dbReference>
<keyword evidence="2" id="KW-0547">Nucleotide-binding</keyword>
<name>A0AAV8V0M9_9RHOD</name>